<dbReference type="Proteomes" id="UP000230564">
    <property type="component" value="Unassembled WGS sequence"/>
</dbReference>
<gene>
    <name evidence="2" type="ORF">COV55_05060</name>
</gene>
<sequence>MLIKEPENFLADPQQLNSYSYGRNNPVRYVDPTGEKISEYQPYYSDNGFYDYENSYGNYRGTDVISAGIFSGQGWHNYQCVDLVKKFTNKQYGVDLGQIGHAQAYGYQSSFSDFNDNNSGQYTVYDNGSFIMPQENDIISWSGGSYGHVAIIAEVSFDPDSGEGYVYTLEQNYNGYQGLYTQSLKRSYNQSGQEIYTVANRNSLKVQGWTRYSEQNSIPYSNILYTHAPKGYVYE</sequence>
<feature type="domain" description="Peptidase C51" evidence="1">
    <location>
        <begin position="55"/>
        <end position="199"/>
    </location>
</feature>
<dbReference type="SUPFAM" id="SSF54001">
    <property type="entry name" value="Cysteine proteinases"/>
    <property type="match status" value="1"/>
</dbReference>
<evidence type="ECO:0000259" key="1">
    <source>
        <dbReference type="PROSITE" id="PS50911"/>
    </source>
</evidence>
<dbReference type="Gene3D" id="3.90.1720.10">
    <property type="entry name" value="endopeptidase domain like (from Nostoc punctiforme)"/>
    <property type="match status" value="1"/>
</dbReference>
<dbReference type="EMBL" id="PCWQ01000023">
    <property type="protein sequence ID" value="PIR06069.1"/>
    <property type="molecule type" value="Genomic_DNA"/>
</dbReference>
<dbReference type="PANTHER" id="PTHR30094:SF0">
    <property type="entry name" value="BIFUNCTIONAL GLUTATHIONYLSPERMIDINE SYNTHETASE_AMIDASE-RELATED"/>
    <property type="match status" value="1"/>
</dbReference>
<dbReference type="GO" id="GO:0016874">
    <property type="term" value="F:ligase activity"/>
    <property type="evidence" value="ECO:0007669"/>
    <property type="project" value="TreeGrafter"/>
</dbReference>
<dbReference type="InterPro" id="IPR007921">
    <property type="entry name" value="CHAP_dom"/>
</dbReference>
<organism evidence="2 3">
    <name type="scientific">Candidatus Komeilibacteria bacterium CG11_big_fil_rev_8_21_14_0_20_36_20</name>
    <dbReference type="NCBI Taxonomy" id="1974477"/>
    <lineage>
        <taxon>Bacteria</taxon>
        <taxon>Candidatus Komeiliibacteriota</taxon>
    </lineage>
</organism>
<dbReference type="AlphaFoldDB" id="A0A2H0NAY9"/>
<dbReference type="PANTHER" id="PTHR30094">
    <property type="entry name" value="BIFUNCTIONAL GLUTATHIONYLSPERMIDINE SYNTHETASE/AMIDASE-RELATED"/>
    <property type="match status" value="1"/>
</dbReference>
<evidence type="ECO:0000313" key="2">
    <source>
        <dbReference type="EMBL" id="PIR06069.1"/>
    </source>
</evidence>
<comment type="caution">
    <text evidence="2">The sequence shown here is derived from an EMBL/GenBank/DDBJ whole genome shotgun (WGS) entry which is preliminary data.</text>
</comment>
<proteinExistence type="predicted"/>
<dbReference type="InterPro" id="IPR051705">
    <property type="entry name" value="Gsp_Synthetase/Amidase"/>
</dbReference>
<dbReference type="InterPro" id="IPR038765">
    <property type="entry name" value="Papain-like_cys_pep_sf"/>
</dbReference>
<accession>A0A2H0NAY9</accession>
<dbReference type="Pfam" id="PF05257">
    <property type="entry name" value="CHAP"/>
    <property type="match status" value="1"/>
</dbReference>
<protein>
    <recommendedName>
        <fullName evidence="1">Peptidase C51 domain-containing protein</fullName>
    </recommendedName>
</protein>
<dbReference type="PROSITE" id="PS50911">
    <property type="entry name" value="CHAP"/>
    <property type="match status" value="1"/>
</dbReference>
<name>A0A2H0NAY9_9BACT</name>
<evidence type="ECO:0000313" key="3">
    <source>
        <dbReference type="Proteomes" id="UP000230564"/>
    </source>
</evidence>
<reference evidence="2 3" key="1">
    <citation type="submission" date="2017-09" db="EMBL/GenBank/DDBJ databases">
        <title>Depth-based differentiation of microbial function through sediment-hosted aquifers and enrichment of novel symbionts in the deep terrestrial subsurface.</title>
        <authorList>
            <person name="Probst A.J."/>
            <person name="Ladd B."/>
            <person name="Jarett J.K."/>
            <person name="Geller-Mcgrath D.E."/>
            <person name="Sieber C.M."/>
            <person name="Emerson J.B."/>
            <person name="Anantharaman K."/>
            <person name="Thomas B.C."/>
            <person name="Malmstrom R."/>
            <person name="Stieglmeier M."/>
            <person name="Klingl A."/>
            <person name="Woyke T."/>
            <person name="Ryan C.M."/>
            <person name="Banfield J.F."/>
        </authorList>
    </citation>
    <scope>NUCLEOTIDE SEQUENCE [LARGE SCALE GENOMIC DNA]</scope>
    <source>
        <strain evidence="2">CG11_big_fil_rev_8_21_14_0_20_36_20</strain>
    </source>
</reference>